<feature type="signal peptide" evidence="6">
    <location>
        <begin position="1"/>
        <end position="21"/>
    </location>
</feature>
<keyword evidence="2" id="KW-0813">Transport</keyword>
<dbReference type="Proteomes" id="UP001500575">
    <property type="component" value="Unassembled WGS sequence"/>
</dbReference>
<evidence type="ECO:0000256" key="3">
    <source>
        <dbReference type="ARBA" id="ARBA00022729"/>
    </source>
</evidence>
<reference evidence="7 8" key="1">
    <citation type="journal article" date="2019" name="Int. J. Syst. Evol. Microbiol.">
        <title>The Global Catalogue of Microorganisms (GCM) 10K type strain sequencing project: providing services to taxonomists for standard genome sequencing and annotation.</title>
        <authorList>
            <consortium name="The Broad Institute Genomics Platform"/>
            <consortium name="The Broad Institute Genome Sequencing Center for Infectious Disease"/>
            <person name="Wu L."/>
            <person name="Ma J."/>
        </authorList>
    </citation>
    <scope>NUCLEOTIDE SEQUENCE [LARGE SCALE GENOMIC DNA]</scope>
    <source>
        <strain evidence="7 8">JCM 16021</strain>
    </source>
</reference>
<evidence type="ECO:0000256" key="6">
    <source>
        <dbReference type="SAM" id="SignalP"/>
    </source>
</evidence>
<gene>
    <name evidence="7" type="ORF">GCM10009843_20960</name>
</gene>
<feature type="region of interest" description="Disordered" evidence="5">
    <location>
        <begin position="31"/>
        <end position="60"/>
    </location>
</feature>
<proteinExistence type="predicted"/>
<keyword evidence="3 6" id="KW-0732">Signal</keyword>
<dbReference type="Gene3D" id="3.40.190.10">
    <property type="entry name" value="Periplasmic binding protein-like II"/>
    <property type="match status" value="2"/>
</dbReference>
<dbReference type="CDD" id="cd13590">
    <property type="entry name" value="PBP2_PotD_PotF_like"/>
    <property type="match status" value="1"/>
</dbReference>
<dbReference type="PROSITE" id="PS51257">
    <property type="entry name" value="PROKAR_LIPOPROTEIN"/>
    <property type="match status" value="1"/>
</dbReference>
<dbReference type="Pfam" id="PF13416">
    <property type="entry name" value="SBP_bac_8"/>
    <property type="match status" value="1"/>
</dbReference>
<evidence type="ECO:0000256" key="5">
    <source>
        <dbReference type="SAM" id="MobiDB-lite"/>
    </source>
</evidence>
<keyword evidence="8" id="KW-1185">Reference proteome</keyword>
<evidence type="ECO:0000256" key="1">
    <source>
        <dbReference type="ARBA" id="ARBA00004418"/>
    </source>
</evidence>
<sequence length="410" mass="45271">MNRRTLIRNAALLGLSVPAVNALLAACAEAPTSSNPGGGGSDAPLEMASPDNPVTWPISDDNPPIDDGMSPEAGPLLIYNYADYLGPQVIKSFEEKYGVEVKVSTFNDTDEMLTKIRTGAVPYDICFPSYDQIARMVTAQIARPLNHSYLGNLDNVWDVFQSPWYDGEARYSVPYSIYTTGIGWRTDQVTDDIAGMDNPYDILWTPSYAGKVAVIDDWHTCMAQVGLRAGITDVNTSSADDLSVIQDNLTELASTVKPKVNISMYNDLPAGQIGLCQMWSGDVVNAQYYLPNDTSVDVLQYWFPEDGKGLVDNDLMLVLKGGNNPVLAHLFLDHMLDEKNSLKNFGYIGYQPPQKVLDTDRLVADGYLPENLATAAVQESWFDTGYRLLELDVDNDQAWHRIWQQFKAGA</sequence>
<accession>A0ABN2YB42</accession>
<dbReference type="EMBL" id="BAAAQQ010000011">
    <property type="protein sequence ID" value="GAA2124340.1"/>
    <property type="molecule type" value="Genomic_DNA"/>
</dbReference>
<evidence type="ECO:0000256" key="4">
    <source>
        <dbReference type="ARBA" id="ARBA00022764"/>
    </source>
</evidence>
<dbReference type="InterPro" id="IPR006059">
    <property type="entry name" value="SBP"/>
</dbReference>
<dbReference type="PRINTS" id="PR00909">
    <property type="entry name" value="SPERMDNBNDNG"/>
</dbReference>
<keyword evidence="4" id="KW-0574">Periplasm</keyword>
<dbReference type="RefSeq" id="WP_344303654.1">
    <property type="nucleotide sequence ID" value="NZ_BAAAQQ010000011.1"/>
</dbReference>
<comment type="subcellular location">
    <subcellularLocation>
        <location evidence="1">Periplasm</location>
    </subcellularLocation>
</comment>
<comment type="caution">
    <text evidence="7">The sequence shown here is derived from an EMBL/GenBank/DDBJ whole genome shotgun (WGS) entry which is preliminary data.</text>
</comment>
<name>A0ABN2YB42_9ACTN</name>
<dbReference type="InterPro" id="IPR001188">
    <property type="entry name" value="Sperm_putr-bd"/>
</dbReference>
<evidence type="ECO:0000313" key="7">
    <source>
        <dbReference type="EMBL" id="GAA2124340.1"/>
    </source>
</evidence>
<protein>
    <submittedName>
        <fullName evidence="7">Spermidine/putrescine ABC transporter substrate-binding protein</fullName>
    </submittedName>
</protein>
<evidence type="ECO:0000313" key="8">
    <source>
        <dbReference type="Proteomes" id="UP001500575"/>
    </source>
</evidence>
<feature type="chain" id="PRO_5047199434" evidence="6">
    <location>
        <begin position="22"/>
        <end position="410"/>
    </location>
</feature>
<dbReference type="PANTHER" id="PTHR30222:SF17">
    <property type="entry name" value="SPERMIDINE_PUTRESCINE-BINDING PERIPLASMIC PROTEIN"/>
    <property type="match status" value="1"/>
</dbReference>
<organism evidence="7 8">
    <name type="scientific">Nocardioides bigeumensis</name>
    <dbReference type="NCBI Taxonomy" id="433657"/>
    <lineage>
        <taxon>Bacteria</taxon>
        <taxon>Bacillati</taxon>
        <taxon>Actinomycetota</taxon>
        <taxon>Actinomycetes</taxon>
        <taxon>Propionibacteriales</taxon>
        <taxon>Nocardioidaceae</taxon>
        <taxon>Nocardioides</taxon>
    </lineage>
</organism>
<dbReference type="PANTHER" id="PTHR30222">
    <property type="entry name" value="SPERMIDINE/PUTRESCINE-BINDING PERIPLASMIC PROTEIN"/>
    <property type="match status" value="1"/>
</dbReference>
<evidence type="ECO:0000256" key="2">
    <source>
        <dbReference type="ARBA" id="ARBA00022448"/>
    </source>
</evidence>
<dbReference type="SUPFAM" id="SSF53850">
    <property type="entry name" value="Periplasmic binding protein-like II"/>
    <property type="match status" value="1"/>
</dbReference>